<keyword evidence="5" id="KW-0732">Signal</keyword>
<keyword evidence="3" id="KW-1133">Transmembrane helix</keyword>
<keyword evidence="8" id="KW-1185">Reference proteome</keyword>
<dbReference type="PANTHER" id="PTHR36985">
    <property type="entry name" value="TRANSLOCATION AND ASSEMBLY MODULE SUBUNIT TAMB"/>
    <property type="match status" value="1"/>
</dbReference>
<reference evidence="7 8" key="1">
    <citation type="submission" date="2018-11" db="EMBL/GenBank/DDBJ databases">
        <title>Tabrizicola sp. isolated from sediment of alpine lake.</title>
        <authorList>
            <person name="Liu Z."/>
        </authorList>
    </citation>
    <scope>NUCLEOTIDE SEQUENCE [LARGE SCALE GENOMIC DNA]</scope>
    <source>
        <strain evidence="7 8">DRYC-M-16</strain>
    </source>
</reference>
<dbReference type="PANTHER" id="PTHR36985:SF1">
    <property type="entry name" value="TRANSLOCATION AND ASSEMBLY MODULE SUBUNIT TAMB"/>
    <property type="match status" value="1"/>
</dbReference>
<name>A0ABY2KMJ3_9RHOB</name>
<evidence type="ECO:0000256" key="4">
    <source>
        <dbReference type="ARBA" id="ARBA00023136"/>
    </source>
</evidence>
<keyword evidence="2" id="KW-0812">Transmembrane</keyword>
<evidence type="ECO:0000256" key="5">
    <source>
        <dbReference type="SAM" id="SignalP"/>
    </source>
</evidence>
<evidence type="ECO:0000256" key="2">
    <source>
        <dbReference type="ARBA" id="ARBA00022692"/>
    </source>
</evidence>
<evidence type="ECO:0000313" key="8">
    <source>
        <dbReference type="Proteomes" id="UP000297741"/>
    </source>
</evidence>
<evidence type="ECO:0000256" key="3">
    <source>
        <dbReference type="ARBA" id="ARBA00022989"/>
    </source>
</evidence>
<gene>
    <name evidence="7" type="ORF">EEB11_07320</name>
</gene>
<comment type="caution">
    <text evidence="7">The sequence shown here is derived from an EMBL/GenBank/DDBJ whole genome shotgun (WGS) entry which is preliminary data.</text>
</comment>
<feature type="domain" description="Translocation and assembly module TamB C-terminal" evidence="6">
    <location>
        <begin position="935"/>
        <end position="1283"/>
    </location>
</feature>
<feature type="chain" id="PRO_5046799687" evidence="5">
    <location>
        <begin position="19"/>
        <end position="1283"/>
    </location>
</feature>
<dbReference type="InterPro" id="IPR007452">
    <property type="entry name" value="TamB_C"/>
</dbReference>
<accession>A0ABY2KMJ3</accession>
<organism evidence="7 8">
    <name type="scientific">Pseudotabrizicola sediminis</name>
    <dbReference type="NCBI Taxonomy" id="2486418"/>
    <lineage>
        <taxon>Bacteria</taxon>
        <taxon>Pseudomonadati</taxon>
        <taxon>Pseudomonadota</taxon>
        <taxon>Alphaproteobacteria</taxon>
        <taxon>Rhodobacterales</taxon>
        <taxon>Paracoccaceae</taxon>
        <taxon>Pseudotabrizicola</taxon>
    </lineage>
</organism>
<protein>
    <submittedName>
        <fullName evidence="7">Translocation and assembly module protein TamB</fullName>
    </submittedName>
</protein>
<evidence type="ECO:0000313" key="7">
    <source>
        <dbReference type="EMBL" id="TGD43791.1"/>
    </source>
</evidence>
<comment type="subcellular location">
    <subcellularLocation>
        <location evidence="1">Membrane</location>
        <topology evidence="1">Single-pass membrane protein</topology>
    </subcellularLocation>
</comment>
<sequence>MRWLLPLALIVAPCMAFAQDDEPLTEAERTDRGTIVAFLEDNLSGAGRQITLRGFEGALSSRATATQLTIADDDGVWLTLNDIVLDWSRSSLLAGRVQITELTAGEIIVARAPLADESMANPEASGFALPDLPVSVNISSLAADRVVLGESLLGQPVEGSIQASVSLAGGEGAADLTITRTDSGPEGLIELSASYANATTRLSLDLNVVEEAGGIAATLLDLPGAPAVGLQINGAGPLNNFAAKVNLTSDNAQRLAGTVTLLGTEDGGTRFNADLGGDLAPLFLPQYAGFLGDALTLNVTGQRSATGRLDLSALDLRARSVELRGQTSIAADGLPEVIMLNGFLRDPDGNAVVIPGFDAGVSLRAARLEVTYDARTDETWRVVIDAEDVVTPEAQIARADLRGSGRIARGAQGRVIGGTFTLNGTGIALQDPGLSMAIGDTITASTRLFWQEGTGVTQIGVLDLAAGPVTLSAGGEISGLEDGFRTSGRLRIDATDLAPLSGLAGRPLSGRGTITASGQGSPLGGDFDVQARIDGQNLTLDIPQADNLLQGPSSIALDVRRDTTGTVLRSFAIRAPALAADGSGTLTSDLADLTLTLRMDDLSRLGSEYGGAISGDMRLSGPLTSGQARIVTDLEATSLRIGQPEVDRLLNGASQLSLVADLVDSTLVVEQLNVTAPGAAIAATGTLATTGSDVTAQLTVQDLARLRDGFGGSMAANATFAGTAETATLTLDATTNALRTGQAQADRLLAGDSTFNAALRLEDGLVRLDSLTLTSPQITANATGRLTGTQRQIDLSARLANLGALLPEFPGPVTLSGTAVDGGSGYTLALTGTGPGSINARVAGQIASDFATANLTVQGTSQAGLANPFLGSRVISGPLAIDLRLSGPFVLSSLAGRVSLSGGTLADPSLPFSLQAIDATATLSGGSAQISAAAAVSTGGRVSLTGPINLTAPYRADLGLALSSVTLRDPQLYQTLANGQLSLTGPLAGGALIAGRIALPQTEIRIAATGLGGQELIDGLQHIGEPAPVRETRRRAGLIADPGEAARRSAARPFDLDIEISAPNQLFIRGRGLDAELGGTLRLTGTTTDIIPAGSFDLIRGRLDILGRRLDLSEASLQLEGNFDPRLRVVASSVNDNVTSSVVIDGSASDPQVSFTSNPQLPQEEALSQLLFGRRLDSLSALQGLQLANAVATLAGRSGEGLISRLRQGFGLDDLDVQTDAEGAAQLTAGKYLSENVYSEVVVDQDGKSQINLNLDISDTVTLKGRVGADGNTGIGLFYERDY</sequence>
<keyword evidence="4" id="KW-0472">Membrane</keyword>
<evidence type="ECO:0000256" key="1">
    <source>
        <dbReference type="ARBA" id="ARBA00004167"/>
    </source>
</evidence>
<dbReference type="Proteomes" id="UP000297741">
    <property type="component" value="Unassembled WGS sequence"/>
</dbReference>
<dbReference type="RefSeq" id="WP_135429798.1">
    <property type="nucleotide sequence ID" value="NZ_RPEM01000004.1"/>
</dbReference>
<dbReference type="Pfam" id="PF04357">
    <property type="entry name" value="TamB"/>
    <property type="match status" value="1"/>
</dbReference>
<dbReference type="EMBL" id="RPEM01000004">
    <property type="protein sequence ID" value="TGD43791.1"/>
    <property type="molecule type" value="Genomic_DNA"/>
</dbReference>
<evidence type="ECO:0000259" key="6">
    <source>
        <dbReference type="Pfam" id="PF04357"/>
    </source>
</evidence>
<proteinExistence type="predicted"/>
<feature type="signal peptide" evidence="5">
    <location>
        <begin position="1"/>
        <end position="18"/>
    </location>
</feature>